<keyword evidence="2 5" id="KW-0813">Transport</keyword>
<dbReference type="PANTHER" id="PTHR30222:SF17">
    <property type="entry name" value="SPERMIDINE_PUTRESCINE-BINDING PERIPLASMIC PROTEIN"/>
    <property type="match status" value="1"/>
</dbReference>
<dbReference type="PRINTS" id="PR00909">
    <property type="entry name" value="SPERMDNBNDNG"/>
</dbReference>
<dbReference type="Gene3D" id="3.40.190.10">
    <property type="entry name" value="Periplasmic binding protein-like II"/>
    <property type="match status" value="2"/>
</dbReference>
<gene>
    <name evidence="6" type="ORF">DK847_04295</name>
</gene>
<dbReference type="Pfam" id="PF13416">
    <property type="entry name" value="SBP_bac_8"/>
    <property type="match status" value="1"/>
</dbReference>
<comment type="similarity">
    <text evidence="5">Belongs to the bacterial solute-binding protein PotD/PotF family.</text>
</comment>
<evidence type="ECO:0000256" key="3">
    <source>
        <dbReference type="ARBA" id="ARBA00022729"/>
    </source>
</evidence>
<name>A0A2W2CBU9_9HYPH</name>
<dbReference type="GO" id="GO:0019808">
    <property type="term" value="F:polyamine binding"/>
    <property type="evidence" value="ECO:0007669"/>
    <property type="project" value="InterPro"/>
</dbReference>
<dbReference type="EMBL" id="QKVK01000002">
    <property type="protein sequence ID" value="PZF77663.1"/>
    <property type="molecule type" value="Genomic_DNA"/>
</dbReference>
<comment type="caution">
    <text evidence="6">The sequence shown here is derived from an EMBL/GenBank/DDBJ whole genome shotgun (WGS) entry which is preliminary data.</text>
</comment>
<dbReference type="GO" id="GO:0015846">
    <property type="term" value="P:polyamine transport"/>
    <property type="evidence" value="ECO:0007669"/>
    <property type="project" value="InterPro"/>
</dbReference>
<keyword evidence="7" id="KW-1185">Reference proteome</keyword>
<dbReference type="Proteomes" id="UP000248795">
    <property type="component" value="Unassembled WGS sequence"/>
</dbReference>
<dbReference type="InterPro" id="IPR006059">
    <property type="entry name" value="SBP"/>
</dbReference>
<proteinExistence type="inferred from homology"/>
<evidence type="ECO:0000313" key="6">
    <source>
        <dbReference type="EMBL" id="PZF77663.1"/>
    </source>
</evidence>
<evidence type="ECO:0000256" key="4">
    <source>
        <dbReference type="ARBA" id="ARBA00022764"/>
    </source>
</evidence>
<dbReference type="PIRSF" id="PIRSF019574">
    <property type="entry name" value="Periplasmic_polyamine_BP"/>
    <property type="match status" value="1"/>
</dbReference>
<accession>A0A2W2CBU9</accession>
<keyword evidence="4 5" id="KW-0574">Periplasm</keyword>
<organism evidence="6 7">
    <name type="scientific">Aestuariivirga litoralis</name>
    <dbReference type="NCBI Taxonomy" id="2650924"/>
    <lineage>
        <taxon>Bacteria</taxon>
        <taxon>Pseudomonadati</taxon>
        <taxon>Pseudomonadota</taxon>
        <taxon>Alphaproteobacteria</taxon>
        <taxon>Hyphomicrobiales</taxon>
        <taxon>Aestuariivirgaceae</taxon>
        <taxon>Aestuariivirga</taxon>
    </lineage>
</organism>
<dbReference type="AlphaFoldDB" id="A0A2W2CBU9"/>
<dbReference type="CDD" id="cd13590">
    <property type="entry name" value="PBP2_PotD_PotF_like"/>
    <property type="match status" value="1"/>
</dbReference>
<evidence type="ECO:0000256" key="5">
    <source>
        <dbReference type="PIRNR" id="PIRNR019574"/>
    </source>
</evidence>
<dbReference type="RefSeq" id="WP_111196410.1">
    <property type="nucleotide sequence ID" value="NZ_QKVK01000002.1"/>
</dbReference>
<dbReference type="GO" id="GO:0042597">
    <property type="term" value="C:periplasmic space"/>
    <property type="evidence" value="ECO:0007669"/>
    <property type="project" value="UniProtKB-SubCell"/>
</dbReference>
<dbReference type="InterPro" id="IPR006311">
    <property type="entry name" value="TAT_signal"/>
</dbReference>
<keyword evidence="3" id="KW-0732">Signal</keyword>
<protein>
    <recommendedName>
        <fullName evidence="5">Putrescine-binding periplasmic protein</fullName>
    </recommendedName>
</protein>
<sequence>MSTFRPRFRPNRRALLQGTGALFAGLTFLPRFSMAEEEKKLNFYNWDTYIGENTLAEFTDATGIEVKMDLYADNDELFAKLKGGNPGYDVIVPTNDYLERMIKADMLIPLDHAKIPNMTNIDTLFQDAQFDPGRKYSIPYMWGTVGIGFRKSAVSATPDSWKVLLDSDEYAGAISLLGDQQTVLGAGLKYLGFSWNSTNADELKKVEDLLIAQKKNIKVFAPDNGQDLLAAGEVKLCEEWNGDIKQVMTEDDDIDYVVPKEGSLVWQDTMAVPKGAPHPENAMAFLNFILDAKEGAGIAETIQYATTNKAAKELMPDDYKNNPVIFPSPEVLVKCEPNLYLGEEAIKQRDQIWTRIRAS</sequence>
<comment type="function">
    <text evidence="5">Required for the activity of the bacterial periplasmic transport system of putrescine.</text>
</comment>
<evidence type="ECO:0000256" key="2">
    <source>
        <dbReference type="ARBA" id="ARBA00022448"/>
    </source>
</evidence>
<evidence type="ECO:0000313" key="7">
    <source>
        <dbReference type="Proteomes" id="UP000248795"/>
    </source>
</evidence>
<reference evidence="7" key="1">
    <citation type="submission" date="2018-06" db="EMBL/GenBank/DDBJ databases">
        <title>Aestuariibacter litoralis strain KCTC 52945T.</title>
        <authorList>
            <person name="Li X."/>
            <person name="Salam N."/>
            <person name="Li J.-L."/>
            <person name="Chen Y.-M."/>
            <person name="Yang Z.-W."/>
            <person name="Zhang L.-Y."/>
            <person name="Han M.-X."/>
            <person name="Xiao M."/>
            <person name="Li W.-J."/>
        </authorList>
    </citation>
    <scope>NUCLEOTIDE SEQUENCE [LARGE SCALE GENOMIC DNA]</scope>
    <source>
        <strain evidence="7">KCTC 52945</strain>
    </source>
</reference>
<comment type="subcellular location">
    <subcellularLocation>
        <location evidence="1 5">Periplasm</location>
    </subcellularLocation>
</comment>
<dbReference type="SUPFAM" id="SSF53850">
    <property type="entry name" value="Periplasmic binding protein-like II"/>
    <property type="match status" value="1"/>
</dbReference>
<evidence type="ECO:0000256" key="1">
    <source>
        <dbReference type="ARBA" id="ARBA00004418"/>
    </source>
</evidence>
<dbReference type="InterPro" id="IPR001188">
    <property type="entry name" value="Sperm_putr-bd"/>
</dbReference>
<dbReference type="PROSITE" id="PS51318">
    <property type="entry name" value="TAT"/>
    <property type="match status" value="1"/>
</dbReference>
<dbReference type="PANTHER" id="PTHR30222">
    <property type="entry name" value="SPERMIDINE/PUTRESCINE-BINDING PERIPLASMIC PROTEIN"/>
    <property type="match status" value="1"/>
</dbReference>